<dbReference type="RefSeq" id="WP_344747712.1">
    <property type="nucleotide sequence ID" value="NZ_BAAAWW010000136.1"/>
</dbReference>
<keyword evidence="2" id="KW-1185">Reference proteome</keyword>
<accession>A0ABV5TQ87</accession>
<proteinExistence type="predicted"/>
<dbReference type="EMBL" id="JBHMBS010000031">
    <property type="protein sequence ID" value="MFB9681268.1"/>
    <property type="molecule type" value="Genomic_DNA"/>
</dbReference>
<evidence type="ECO:0000313" key="1">
    <source>
        <dbReference type="EMBL" id="MFB9681268.1"/>
    </source>
</evidence>
<comment type="caution">
    <text evidence="1">The sequence shown here is derived from an EMBL/GenBank/DDBJ whole genome shotgun (WGS) entry which is preliminary data.</text>
</comment>
<organism evidence="1 2">
    <name type="scientific">Streptosporangium vulgare</name>
    <dbReference type="NCBI Taxonomy" id="46190"/>
    <lineage>
        <taxon>Bacteria</taxon>
        <taxon>Bacillati</taxon>
        <taxon>Actinomycetota</taxon>
        <taxon>Actinomycetes</taxon>
        <taxon>Streptosporangiales</taxon>
        <taxon>Streptosporangiaceae</taxon>
        <taxon>Streptosporangium</taxon>
    </lineage>
</organism>
<name>A0ABV5TQ87_9ACTN</name>
<sequence>MGQSTNAVLAYGYDLGRDEDWKMLEIDEDGVPTPSWYDDDNDEDDFVEQAKNHLLANAGFAEADWDAEDWSERHDAATARVDVEFKTYCHGEYPMYVLATKAITVRRGYSKVLDLAALAADPIEHGWDDKLTAALTVLGITPKQEKPGWVLCSYWG</sequence>
<dbReference type="Proteomes" id="UP001589610">
    <property type="component" value="Unassembled WGS sequence"/>
</dbReference>
<protein>
    <submittedName>
        <fullName evidence="1">Uncharacterized protein</fullName>
    </submittedName>
</protein>
<reference evidence="1 2" key="1">
    <citation type="submission" date="2024-09" db="EMBL/GenBank/DDBJ databases">
        <authorList>
            <person name="Sun Q."/>
            <person name="Mori K."/>
        </authorList>
    </citation>
    <scope>NUCLEOTIDE SEQUENCE [LARGE SCALE GENOMIC DNA]</scope>
    <source>
        <strain evidence="1 2">JCM 3028</strain>
    </source>
</reference>
<evidence type="ECO:0000313" key="2">
    <source>
        <dbReference type="Proteomes" id="UP001589610"/>
    </source>
</evidence>
<gene>
    <name evidence="1" type="ORF">ACFFRH_37810</name>
</gene>